<gene>
    <name evidence="10" type="ORF">ACFQ38_04855</name>
</gene>
<keyword evidence="6" id="KW-0645">Protease</keyword>
<evidence type="ECO:0000256" key="1">
    <source>
        <dbReference type="ARBA" id="ARBA00001941"/>
    </source>
</evidence>
<evidence type="ECO:0000313" key="11">
    <source>
        <dbReference type="Proteomes" id="UP001597231"/>
    </source>
</evidence>
<dbReference type="PANTHER" id="PTHR34448">
    <property type="entry name" value="AMINOPEPTIDASE"/>
    <property type="match status" value="1"/>
</dbReference>
<comment type="similarity">
    <text evidence="4">Belongs to the peptidase M29 family.</text>
</comment>
<accession>A0ABW3TWR5</accession>
<evidence type="ECO:0000256" key="2">
    <source>
        <dbReference type="ARBA" id="ARBA00001946"/>
    </source>
</evidence>
<evidence type="ECO:0000313" key="10">
    <source>
        <dbReference type="EMBL" id="MFD1204459.1"/>
    </source>
</evidence>
<protein>
    <submittedName>
        <fullName evidence="10">Aminopeptidase</fullName>
    </submittedName>
</protein>
<evidence type="ECO:0000256" key="4">
    <source>
        <dbReference type="ARBA" id="ARBA00008236"/>
    </source>
</evidence>
<dbReference type="PRINTS" id="PR00919">
    <property type="entry name" value="THERMOPTASE"/>
</dbReference>
<dbReference type="Gene3D" id="3.40.1830.10">
    <property type="entry name" value="Thermophilic metalloprotease (M29)"/>
    <property type="match status" value="1"/>
</dbReference>
<organism evidence="10 11">
    <name type="scientific">Sporosarcina contaminans</name>
    <dbReference type="NCBI Taxonomy" id="633403"/>
    <lineage>
        <taxon>Bacteria</taxon>
        <taxon>Bacillati</taxon>
        <taxon>Bacillota</taxon>
        <taxon>Bacilli</taxon>
        <taxon>Bacillales</taxon>
        <taxon>Caryophanaceae</taxon>
        <taxon>Sporosarcina</taxon>
    </lineage>
</organism>
<dbReference type="Pfam" id="PF02073">
    <property type="entry name" value="Peptidase_M29"/>
    <property type="match status" value="1"/>
</dbReference>
<evidence type="ECO:0000256" key="8">
    <source>
        <dbReference type="ARBA" id="ARBA00022801"/>
    </source>
</evidence>
<comment type="cofactor">
    <cofactor evidence="3">
        <name>Zn(2+)</name>
        <dbReference type="ChEBI" id="CHEBI:29105"/>
    </cofactor>
</comment>
<reference evidence="11" key="1">
    <citation type="journal article" date="2019" name="Int. J. Syst. Evol. Microbiol.">
        <title>The Global Catalogue of Microorganisms (GCM) 10K type strain sequencing project: providing services to taxonomists for standard genome sequencing and annotation.</title>
        <authorList>
            <consortium name="The Broad Institute Genomics Platform"/>
            <consortium name="The Broad Institute Genome Sequencing Center for Infectious Disease"/>
            <person name="Wu L."/>
            <person name="Ma J."/>
        </authorList>
    </citation>
    <scope>NUCLEOTIDE SEQUENCE [LARGE SCALE GENOMIC DNA]</scope>
    <source>
        <strain evidence="11">CCUG 53915</strain>
    </source>
</reference>
<dbReference type="InterPro" id="IPR035097">
    <property type="entry name" value="M29_N-terminal"/>
</dbReference>
<keyword evidence="8" id="KW-0378">Hydrolase</keyword>
<evidence type="ECO:0000256" key="5">
    <source>
        <dbReference type="ARBA" id="ARBA00022438"/>
    </source>
</evidence>
<sequence length="410" mass="45039">MSTFEKKLENYAELVVKVGANIQPNQILCISASIETADFIRMVVKKAYEAGARNVLVDWADDQISRTRYEMAPADSFSEFPEWKVMEKEKLSEAGAAFVSVASQSPDLLKGIETSRIADFQKAAGKALSKYRQMMQADQFSWCVIAAPSKAWAAKVFSDLPEEEQVPALWEAIFKAVRADQEDPVSAWKDLDRTLNDKADYLNKKAYKKLHYTAPGTDLTIELPEGHIWVGGGSVNIAGNAFMANMPTEEVFTVPHKTGVNGYVSNTKPLSYGGNIIDDFKVTFKDGKITAVEAGQGEEVLNQLINTDEGAKYLGEVALVPHASPISESGILFYNTLFDENASNHLAIGSAYSFCIEGGKTMSTEELEKHGLNQSITHVDFMIGSAEMDIDGITADGQVEPVFRQGNWAF</sequence>
<dbReference type="SUPFAM" id="SSF144052">
    <property type="entry name" value="Thermophilic metalloprotease-like"/>
    <property type="match status" value="1"/>
</dbReference>
<dbReference type="Proteomes" id="UP001597231">
    <property type="component" value="Unassembled WGS sequence"/>
</dbReference>
<name>A0ABW3TWR5_9BACL</name>
<dbReference type="PANTHER" id="PTHR34448:SF3">
    <property type="entry name" value="AMINOPEPTIDASE AMPS"/>
    <property type="match status" value="1"/>
</dbReference>
<keyword evidence="5 10" id="KW-0031">Aminopeptidase</keyword>
<dbReference type="InterPro" id="IPR000787">
    <property type="entry name" value="Peptidase_M29"/>
</dbReference>
<proteinExistence type="inferred from homology"/>
<dbReference type="InterPro" id="IPR052170">
    <property type="entry name" value="M29_Exopeptidase"/>
</dbReference>
<dbReference type="RefSeq" id="WP_336822296.1">
    <property type="nucleotide sequence ID" value="NZ_JBHTLT010000021.1"/>
</dbReference>
<evidence type="ECO:0000256" key="6">
    <source>
        <dbReference type="ARBA" id="ARBA00022670"/>
    </source>
</evidence>
<evidence type="ECO:0000256" key="9">
    <source>
        <dbReference type="ARBA" id="ARBA00023049"/>
    </source>
</evidence>
<comment type="caution">
    <text evidence="10">The sequence shown here is derived from an EMBL/GenBank/DDBJ whole genome shotgun (WGS) entry which is preliminary data.</text>
</comment>
<dbReference type="EMBL" id="JBHTLT010000021">
    <property type="protein sequence ID" value="MFD1204459.1"/>
    <property type="molecule type" value="Genomic_DNA"/>
</dbReference>
<evidence type="ECO:0000256" key="3">
    <source>
        <dbReference type="ARBA" id="ARBA00001947"/>
    </source>
</evidence>
<keyword evidence="7" id="KW-0479">Metal-binding</keyword>
<dbReference type="GO" id="GO:0004177">
    <property type="term" value="F:aminopeptidase activity"/>
    <property type="evidence" value="ECO:0007669"/>
    <property type="project" value="UniProtKB-KW"/>
</dbReference>
<keyword evidence="9" id="KW-0482">Metalloprotease</keyword>
<comment type="cofactor">
    <cofactor evidence="2">
        <name>Mg(2+)</name>
        <dbReference type="ChEBI" id="CHEBI:18420"/>
    </cofactor>
</comment>
<comment type="cofactor">
    <cofactor evidence="1">
        <name>Co(2+)</name>
        <dbReference type="ChEBI" id="CHEBI:48828"/>
    </cofactor>
</comment>
<keyword evidence="11" id="KW-1185">Reference proteome</keyword>
<evidence type="ECO:0000256" key="7">
    <source>
        <dbReference type="ARBA" id="ARBA00022723"/>
    </source>
</evidence>